<keyword evidence="2" id="KW-1185">Reference proteome</keyword>
<evidence type="ECO:0000313" key="1">
    <source>
        <dbReference type="EMBL" id="OBY29569.1"/>
    </source>
</evidence>
<dbReference type="AlphaFoldDB" id="A0A1B8S9Z4"/>
<proteinExistence type="predicted"/>
<protein>
    <recommendedName>
        <fullName evidence="3">Mammalian cell entry related domain protein</fullName>
    </recommendedName>
</protein>
<name>A0A1B8S9Z4_9MYCO</name>
<sequence>MTQAEQRKANTVGLALLAVVSVILTLTLAIERPRRTAENVISVAIDASYVGQGVAEGTHVVMHGAQVGEIRDVSRLAGGQVRMNVELRAPAVAGLTDAVRVDFRPTNYFGVTGVNLLPTTGGEVLRDGMTITTTPKGNFTIEALLSRLGEVSNGVLTQQLVEVIDRATRYTDALNPLIETALIVASSVSSVQTVSTRRLLANATGISVAFPAAADSLVTTGWNWINNDVNLYKRAMADYTNDEWQNRWVAGLEEVSVGVFGRIGKLEASDAFDLLPLVDALQSVFAVVPPVIRPEGFAEMLKELRQRFEKMYQGTPDQRAMRIQVVLDQLPGVVASN</sequence>
<organism evidence="1 2">
    <name type="scientific">Mycolicibacter kumamotonensis</name>
    <dbReference type="NCBI Taxonomy" id="354243"/>
    <lineage>
        <taxon>Bacteria</taxon>
        <taxon>Bacillati</taxon>
        <taxon>Actinomycetota</taxon>
        <taxon>Actinomycetes</taxon>
        <taxon>Mycobacteriales</taxon>
        <taxon>Mycobacteriaceae</taxon>
        <taxon>Mycolicibacter</taxon>
    </lineage>
</organism>
<evidence type="ECO:0008006" key="3">
    <source>
        <dbReference type="Google" id="ProtNLM"/>
    </source>
</evidence>
<dbReference type="EMBL" id="LFOE01000065">
    <property type="protein sequence ID" value="OBY29569.1"/>
    <property type="molecule type" value="Genomic_DNA"/>
</dbReference>
<gene>
    <name evidence="1" type="ORF">ACT18_22375</name>
</gene>
<dbReference type="Proteomes" id="UP000092668">
    <property type="component" value="Unassembled WGS sequence"/>
</dbReference>
<comment type="caution">
    <text evidence="1">The sequence shown here is derived from an EMBL/GenBank/DDBJ whole genome shotgun (WGS) entry which is preliminary data.</text>
</comment>
<accession>A0A1B8S9Z4</accession>
<evidence type="ECO:0000313" key="2">
    <source>
        <dbReference type="Proteomes" id="UP000092668"/>
    </source>
</evidence>
<reference evidence="1 2" key="1">
    <citation type="submission" date="2015-06" db="EMBL/GenBank/DDBJ databases">
        <title>Genome sequence of Mycobacterium kumamotonense strain Roo.</title>
        <authorList>
            <person name="Greninger A.L."/>
            <person name="Cunningham G."/>
            <person name="Miller S."/>
        </authorList>
    </citation>
    <scope>NUCLEOTIDE SEQUENCE [LARGE SCALE GENOMIC DNA]</scope>
    <source>
        <strain evidence="1 2">Roo</strain>
    </source>
</reference>